<comment type="caution">
    <text evidence="1">The sequence shown here is derived from an EMBL/GenBank/DDBJ whole genome shotgun (WGS) entry which is preliminary data.</text>
</comment>
<proteinExistence type="predicted"/>
<name>A0A511YQV7_9FLAO</name>
<protein>
    <recommendedName>
        <fullName evidence="3">Bacteriocin-protection protein</fullName>
    </recommendedName>
</protein>
<accession>A0A511YQV7</accession>
<dbReference type="AlphaFoldDB" id="A0A511YQV7"/>
<evidence type="ECO:0000313" key="1">
    <source>
        <dbReference type="EMBL" id="GEN77568.1"/>
    </source>
</evidence>
<dbReference type="EMBL" id="BJYJ01000026">
    <property type="protein sequence ID" value="GEN77568.1"/>
    <property type="molecule type" value="Genomic_DNA"/>
</dbReference>
<organism evidence="1 2">
    <name type="scientific">Chryseobacterium hagamense</name>
    <dbReference type="NCBI Taxonomy" id="395935"/>
    <lineage>
        <taxon>Bacteria</taxon>
        <taxon>Pseudomonadati</taxon>
        <taxon>Bacteroidota</taxon>
        <taxon>Flavobacteriia</taxon>
        <taxon>Flavobacteriales</taxon>
        <taxon>Weeksellaceae</taxon>
        <taxon>Chryseobacterium group</taxon>
        <taxon>Chryseobacterium</taxon>
    </lineage>
</organism>
<evidence type="ECO:0000313" key="2">
    <source>
        <dbReference type="Proteomes" id="UP000321863"/>
    </source>
</evidence>
<gene>
    <name evidence="1" type="ORF">CHA01nite_33080</name>
</gene>
<sequence>MTWPESVDQALCFGWIDGVRRSIDEESYSIRFTPRKPTSIWSAVNIRKMKELTKAGLMTEAGQKAFKLRKEEKSAVYSHEKELAVLDPSFEKQFKAHKKAWDFFTTQAPSYQKVMLHWIMSAKQEKTRASRLEKTIRESEMGKRII</sequence>
<keyword evidence="2" id="KW-1185">Reference proteome</keyword>
<dbReference type="Pfam" id="PF13376">
    <property type="entry name" value="OmdA"/>
    <property type="match status" value="1"/>
</dbReference>
<evidence type="ECO:0008006" key="3">
    <source>
        <dbReference type="Google" id="ProtNLM"/>
    </source>
</evidence>
<dbReference type="Proteomes" id="UP000321863">
    <property type="component" value="Unassembled WGS sequence"/>
</dbReference>
<reference evidence="1 2" key="1">
    <citation type="submission" date="2019-07" db="EMBL/GenBank/DDBJ databases">
        <title>Whole genome shotgun sequence of Chryseobacterium hagamense NBRC 105253.</title>
        <authorList>
            <person name="Hosoyama A."/>
            <person name="Uohara A."/>
            <person name="Ohji S."/>
            <person name="Ichikawa N."/>
        </authorList>
    </citation>
    <scope>NUCLEOTIDE SEQUENCE [LARGE SCALE GENOMIC DNA]</scope>
    <source>
        <strain evidence="1 2">NBRC 105253</strain>
    </source>
</reference>